<proteinExistence type="predicted"/>
<evidence type="ECO:0000313" key="1">
    <source>
        <dbReference type="EMBL" id="KAG0435767.1"/>
    </source>
</evidence>
<accession>A0AC60QNK2</accession>
<keyword evidence="2" id="KW-1185">Reference proteome</keyword>
<name>A0AC60QNK2_IXOPE</name>
<dbReference type="Proteomes" id="UP000805193">
    <property type="component" value="Unassembled WGS sequence"/>
</dbReference>
<protein>
    <submittedName>
        <fullName evidence="1">Uncharacterized protein</fullName>
    </submittedName>
</protein>
<feature type="non-terminal residue" evidence="1">
    <location>
        <position position="249"/>
    </location>
</feature>
<gene>
    <name evidence="1" type="ORF">HPB47_018326</name>
</gene>
<comment type="caution">
    <text evidence="1">The sequence shown here is derived from an EMBL/GenBank/DDBJ whole genome shotgun (WGS) entry which is preliminary data.</text>
</comment>
<organism evidence="1 2">
    <name type="scientific">Ixodes persulcatus</name>
    <name type="common">Taiga tick</name>
    <dbReference type="NCBI Taxonomy" id="34615"/>
    <lineage>
        <taxon>Eukaryota</taxon>
        <taxon>Metazoa</taxon>
        <taxon>Ecdysozoa</taxon>
        <taxon>Arthropoda</taxon>
        <taxon>Chelicerata</taxon>
        <taxon>Arachnida</taxon>
        <taxon>Acari</taxon>
        <taxon>Parasitiformes</taxon>
        <taxon>Ixodida</taxon>
        <taxon>Ixodoidea</taxon>
        <taxon>Ixodidae</taxon>
        <taxon>Ixodinae</taxon>
        <taxon>Ixodes</taxon>
    </lineage>
</organism>
<evidence type="ECO:0000313" key="2">
    <source>
        <dbReference type="Proteomes" id="UP000805193"/>
    </source>
</evidence>
<sequence length="249" mass="27222">MWSGAEAARIWRYGWDAAAHDYPAPVADNCRDSPAGATSSSAHFGDPHHYHLPFFGIYAGFRYEQTVEESMKAAEEPLASLGLFYQGGGANATMMTPCTVEQMMVALPEQTSFDCESQWNALAAAAQQGQQETQAKPLWSQLTSCESPPTEPELETCVGEHGSVDTATVPFADEQQFKKQKVKDAPVLSLPTRRHPSGFLAATRTPHTARSPAAHLAPSKALLSQTAGRREGRQPWVTRESPRSPRCHR</sequence>
<dbReference type="EMBL" id="JABSTQ010007407">
    <property type="protein sequence ID" value="KAG0435767.1"/>
    <property type="molecule type" value="Genomic_DNA"/>
</dbReference>
<reference evidence="1 2" key="1">
    <citation type="journal article" date="2020" name="Cell">
        <title>Large-Scale Comparative Analyses of Tick Genomes Elucidate Their Genetic Diversity and Vector Capacities.</title>
        <authorList>
            <consortium name="Tick Genome and Microbiome Consortium (TIGMIC)"/>
            <person name="Jia N."/>
            <person name="Wang J."/>
            <person name="Shi W."/>
            <person name="Du L."/>
            <person name="Sun Y."/>
            <person name="Zhan W."/>
            <person name="Jiang J.F."/>
            <person name="Wang Q."/>
            <person name="Zhang B."/>
            <person name="Ji P."/>
            <person name="Bell-Sakyi L."/>
            <person name="Cui X.M."/>
            <person name="Yuan T.T."/>
            <person name="Jiang B.G."/>
            <person name="Yang W.F."/>
            <person name="Lam T.T."/>
            <person name="Chang Q.C."/>
            <person name="Ding S.J."/>
            <person name="Wang X.J."/>
            <person name="Zhu J.G."/>
            <person name="Ruan X.D."/>
            <person name="Zhao L."/>
            <person name="Wei J.T."/>
            <person name="Ye R.Z."/>
            <person name="Que T.C."/>
            <person name="Du C.H."/>
            <person name="Zhou Y.H."/>
            <person name="Cheng J.X."/>
            <person name="Dai P.F."/>
            <person name="Guo W.B."/>
            <person name="Han X.H."/>
            <person name="Huang E.J."/>
            <person name="Li L.F."/>
            <person name="Wei W."/>
            <person name="Gao Y.C."/>
            <person name="Liu J.Z."/>
            <person name="Shao H.Z."/>
            <person name="Wang X."/>
            <person name="Wang C.C."/>
            <person name="Yang T.C."/>
            <person name="Huo Q.B."/>
            <person name="Li W."/>
            <person name="Chen H.Y."/>
            <person name="Chen S.E."/>
            <person name="Zhou L.G."/>
            <person name="Ni X.B."/>
            <person name="Tian J.H."/>
            <person name="Sheng Y."/>
            <person name="Liu T."/>
            <person name="Pan Y.S."/>
            <person name="Xia L.Y."/>
            <person name="Li J."/>
            <person name="Zhao F."/>
            <person name="Cao W.C."/>
        </authorList>
    </citation>
    <scope>NUCLEOTIDE SEQUENCE [LARGE SCALE GENOMIC DNA]</scope>
    <source>
        <strain evidence="1">Iper-2018</strain>
    </source>
</reference>